<proteinExistence type="predicted"/>
<feature type="binding site" evidence="2">
    <location>
        <position position="216"/>
    </location>
    <ligand>
        <name>substrate</name>
    </ligand>
</feature>
<gene>
    <name evidence="4" type="ORF">SMD11_2789</name>
</gene>
<name>A0A1Z2L2B0_9ACTN</name>
<dbReference type="SUPFAM" id="SSF55298">
    <property type="entry name" value="YjgF-like"/>
    <property type="match status" value="1"/>
</dbReference>
<evidence type="ECO:0000259" key="3">
    <source>
        <dbReference type="Pfam" id="PF21168"/>
    </source>
</evidence>
<feature type="binding site" evidence="2">
    <location>
        <position position="143"/>
    </location>
    <ligand>
        <name>substrate</name>
    </ligand>
</feature>
<evidence type="ECO:0000313" key="4">
    <source>
        <dbReference type="EMBL" id="ARZ68437.1"/>
    </source>
</evidence>
<dbReference type="InterPro" id="IPR031038">
    <property type="entry name" value="Chori_FkbO_Hyg5"/>
</dbReference>
<dbReference type="CDD" id="cd06153">
    <property type="entry name" value="YjgF_YER057c_UK114_like_5"/>
    <property type="match status" value="1"/>
</dbReference>
<dbReference type="NCBIfam" id="TIGR04444">
    <property type="entry name" value="chori_FkbO_Hyg5"/>
    <property type="match status" value="1"/>
</dbReference>
<dbReference type="EMBL" id="CP021744">
    <property type="protein sequence ID" value="ARZ68437.1"/>
    <property type="molecule type" value="Genomic_DNA"/>
</dbReference>
<dbReference type="InterPro" id="IPR049368">
    <property type="entry name" value="FkbO_Hyg5-like_N"/>
</dbReference>
<dbReference type="Proteomes" id="UP000195755">
    <property type="component" value="Chromosome"/>
</dbReference>
<feature type="active site" description="Proton acceptor" evidence="1">
    <location>
        <position position="330"/>
    </location>
</feature>
<dbReference type="InterPro" id="IPR035959">
    <property type="entry name" value="RutC-like_sf"/>
</dbReference>
<evidence type="ECO:0000256" key="2">
    <source>
        <dbReference type="PIRSR" id="PIRSR631038-2"/>
    </source>
</evidence>
<dbReference type="RefSeq" id="WP_087926735.1">
    <property type="nucleotide sequence ID" value="NZ_CP021744.1"/>
</dbReference>
<dbReference type="OrthoDB" id="1114505at2"/>
<feature type="binding site" evidence="2">
    <location>
        <position position="203"/>
    </location>
    <ligand>
        <name>substrate</name>
    </ligand>
</feature>
<evidence type="ECO:0000256" key="1">
    <source>
        <dbReference type="PIRSR" id="PIRSR631038-1"/>
    </source>
</evidence>
<sequence>MSQHAGLQAHFTSLDGIPQPAPGRHVLGTVAFGERTGLALTGQGYPELTIPMASPGFDSFREVWTTGTAPRSGTRGSLAFAHDGEYLFISGALPPLPVYRTTVREVYEAAFALVNELGYPHIFRMWNFVGDIIGPNAEGMEIYQDFVAGRAEAFASYGDGTGHMPAATGIGTRGEGISFTLLACREGRPRHVENQRQTPAYHYPEQYGPKPPSFARATRLHPAGAGQGDGALFVSGTASILGHETVHRGDVAAQTDVVLENIAELISGPNLAAAGLDGGHELKDLRLVKVYVRHEADLPVVRERCRSAFGPDTEVMYMNVAVCRDDLLVEIEGLVPGPEWTR</sequence>
<accession>A0A1Z2L2B0</accession>
<dbReference type="KEGG" id="salj:SMD11_2789"/>
<reference evidence="4 5" key="1">
    <citation type="submission" date="2017-06" db="EMBL/GenBank/DDBJ databases">
        <title>Streptomyces albireticuli Genome sequencing and assembly.</title>
        <authorList>
            <person name="Wang Y."/>
            <person name="Du B."/>
            <person name="Ding Y."/>
            <person name="Liu H."/>
            <person name="Hou Q."/>
            <person name="Liu K."/>
            <person name="Yao L."/>
            <person name="Wang C."/>
        </authorList>
    </citation>
    <scope>NUCLEOTIDE SEQUENCE [LARGE SCALE GENOMIC DNA]</scope>
    <source>
        <strain evidence="4 5">MDJK11</strain>
    </source>
</reference>
<dbReference type="AlphaFoldDB" id="A0A1Z2L2B0"/>
<evidence type="ECO:0000313" key="5">
    <source>
        <dbReference type="Proteomes" id="UP000195755"/>
    </source>
</evidence>
<protein>
    <submittedName>
        <fullName evidence="4">Chorismatase</fullName>
    </submittedName>
</protein>
<dbReference type="Pfam" id="PF21168">
    <property type="entry name" value="FkbO_Hyg5-like_N"/>
    <property type="match status" value="1"/>
</dbReference>
<dbReference type="Gene3D" id="3.30.1330.40">
    <property type="entry name" value="RutC-like"/>
    <property type="match status" value="1"/>
</dbReference>
<feature type="binding site" evidence="2">
    <location>
        <position position="150"/>
    </location>
    <ligand>
        <name>substrate</name>
    </ligand>
</feature>
<feature type="domain" description="Chorismatase FkbO/Hyg5-like N-terminal" evidence="3">
    <location>
        <begin position="62"/>
        <end position="183"/>
    </location>
</feature>
<organism evidence="4 5">
    <name type="scientific">Streptomyces albireticuli</name>
    <dbReference type="NCBI Taxonomy" id="1940"/>
    <lineage>
        <taxon>Bacteria</taxon>
        <taxon>Bacillati</taxon>
        <taxon>Actinomycetota</taxon>
        <taxon>Actinomycetes</taxon>
        <taxon>Kitasatosporales</taxon>
        <taxon>Streptomycetaceae</taxon>
        <taxon>Streptomyces</taxon>
    </lineage>
</organism>